<name>A0AAV5MUG6_9ROSI</name>
<protein>
    <submittedName>
        <fullName evidence="1">Uncharacterized protein</fullName>
    </submittedName>
</protein>
<dbReference type="EMBL" id="BPVZ01001413">
    <property type="protein sequence ID" value="GKV53470.1"/>
    <property type="molecule type" value="Genomic_DNA"/>
</dbReference>
<evidence type="ECO:0000313" key="2">
    <source>
        <dbReference type="Proteomes" id="UP001054252"/>
    </source>
</evidence>
<accession>A0AAV5MUG6</accession>
<sequence>LDKIAKLHAVSKLQKFLLFSFLFSAD</sequence>
<dbReference type="AlphaFoldDB" id="A0AAV5MUG6"/>
<organism evidence="1 2">
    <name type="scientific">Rubroshorea leprosula</name>
    <dbReference type="NCBI Taxonomy" id="152421"/>
    <lineage>
        <taxon>Eukaryota</taxon>
        <taxon>Viridiplantae</taxon>
        <taxon>Streptophyta</taxon>
        <taxon>Embryophyta</taxon>
        <taxon>Tracheophyta</taxon>
        <taxon>Spermatophyta</taxon>
        <taxon>Magnoliopsida</taxon>
        <taxon>eudicotyledons</taxon>
        <taxon>Gunneridae</taxon>
        <taxon>Pentapetalae</taxon>
        <taxon>rosids</taxon>
        <taxon>malvids</taxon>
        <taxon>Malvales</taxon>
        <taxon>Dipterocarpaceae</taxon>
        <taxon>Rubroshorea</taxon>
    </lineage>
</organism>
<gene>
    <name evidence="1" type="ORF">SLEP1_g59992</name>
</gene>
<evidence type="ECO:0000313" key="1">
    <source>
        <dbReference type="EMBL" id="GKV53470.1"/>
    </source>
</evidence>
<dbReference type="Proteomes" id="UP001054252">
    <property type="component" value="Unassembled WGS sequence"/>
</dbReference>
<keyword evidence="2" id="KW-1185">Reference proteome</keyword>
<comment type="caution">
    <text evidence="1">The sequence shown here is derived from an EMBL/GenBank/DDBJ whole genome shotgun (WGS) entry which is preliminary data.</text>
</comment>
<reference evidence="1 2" key="1">
    <citation type="journal article" date="2021" name="Commun. Biol.">
        <title>The genome of Shorea leprosula (Dipterocarpaceae) highlights the ecological relevance of drought in aseasonal tropical rainforests.</title>
        <authorList>
            <person name="Ng K.K.S."/>
            <person name="Kobayashi M.J."/>
            <person name="Fawcett J.A."/>
            <person name="Hatakeyama M."/>
            <person name="Paape T."/>
            <person name="Ng C.H."/>
            <person name="Ang C.C."/>
            <person name="Tnah L.H."/>
            <person name="Lee C.T."/>
            <person name="Nishiyama T."/>
            <person name="Sese J."/>
            <person name="O'Brien M.J."/>
            <person name="Copetti D."/>
            <person name="Mohd Noor M.I."/>
            <person name="Ong R.C."/>
            <person name="Putra M."/>
            <person name="Sireger I.Z."/>
            <person name="Indrioko S."/>
            <person name="Kosugi Y."/>
            <person name="Izuno A."/>
            <person name="Isagi Y."/>
            <person name="Lee S.L."/>
            <person name="Shimizu K.K."/>
        </authorList>
    </citation>
    <scope>NUCLEOTIDE SEQUENCE [LARGE SCALE GENOMIC DNA]</scope>
    <source>
        <strain evidence="1">214</strain>
    </source>
</reference>
<proteinExistence type="predicted"/>
<feature type="non-terminal residue" evidence="1">
    <location>
        <position position="1"/>
    </location>
</feature>